<evidence type="ECO:0000313" key="2">
    <source>
        <dbReference type="Proteomes" id="UP000789920"/>
    </source>
</evidence>
<proteinExistence type="predicted"/>
<name>A0ACA9P917_9GLOM</name>
<organism evidence="1 2">
    <name type="scientific">Racocetra persica</name>
    <dbReference type="NCBI Taxonomy" id="160502"/>
    <lineage>
        <taxon>Eukaryota</taxon>
        <taxon>Fungi</taxon>
        <taxon>Fungi incertae sedis</taxon>
        <taxon>Mucoromycota</taxon>
        <taxon>Glomeromycotina</taxon>
        <taxon>Glomeromycetes</taxon>
        <taxon>Diversisporales</taxon>
        <taxon>Gigasporaceae</taxon>
        <taxon>Racocetra</taxon>
    </lineage>
</organism>
<protein>
    <submittedName>
        <fullName evidence="1">16303_t:CDS:1</fullName>
    </submittedName>
</protein>
<sequence>MNRGYWLDDGENLKNPVLRFAHAANHIQEELIEKVEIIEEDRKVASCSGYVGSPGIYTPNQDTDIEFVLDKSDKSNRQVASCKAG</sequence>
<dbReference type="EMBL" id="CAJVQC010019088">
    <property type="protein sequence ID" value="CAG8698304.1"/>
    <property type="molecule type" value="Genomic_DNA"/>
</dbReference>
<gene>
    <name evidence="1" type="ORF">RPERSI_LOCUS9892</name>
</gene>
<evidence type="ECO:0000313" key="1">
    <source>
        <dbReference type="EMBL" id="CAG8698304.1"/>
    </source>
</evidence>
<keyword evidence="2" id="KW-1185">Reference proteome</keyword>
<feature type="non-terminal residue" evidence="1">
    <location>
        <position position="85"/>
    </location>
</feature>
<comment type="caution">
    <text evidence="1">The sequence shown here is derived from an EMBL/GenBank/DDBJ whole genome shotgun (WGS) entry which is preliminary data.</text>
</comment>
<dbReference type="Proteomes" id="UP000789920">
    <property type="component" value="Unassembled WGS sequence"/>
</dbReference>
<accession>A0ACA9P917</accession>
<reference evidence="1" key="1">
    <citation type="submission" date="2021-06" db="EMBL/GenBank/DDBJ databases">
        <authorList>
            <person name="Kallberg Y."/>
            <person name="Tangrot J."/>
            <person name="Rosling A."/>
        </authorList>
    </citation>
    <scope>NUCLEOTIDE SEQUENCE</scope>
    <source>
        <strain evidence="1">MA461A</strain>
    </source>
</reference>